<evidence type="ECO:0000313" key="3">
    <source>
        <dbReference type="EMBL" id="TFY80009.1"/>
    </source>
</evidence>
<gene>
    <name evidence="3" type="ORF">EWM64_g4003</name>
</gene>
<dbReference type="InterPro" id="IPR002347">
    <property type="entry name" value="SDR_fam"/>
</dbReference>
<dbReference type="InterPro" id="IPR036291">
    <property type="entry name" value="NAD(P)-bd_dom_sf"/>
</dbReference>
<dbReference type="OrthoDB" id="542013at2759"/>
<dbReference type="PANTHER" id="PTHR43157:SF31">
    <property type="entry name" value="PHOSPHATIDYLINOSITOL-GLYCAN BIOSYNTHESIS CLASS F PROTEIN"/>
    <property type="match status" value="1"/>
</dbReference>
<evidence type="ECO:0000256" key="1">
    <source>
        <dbReference type="ARBA" id="ARBA00023002"/>
    </source>
</evidence>
<accession>A0A4Z0A2B9</accession>
<sequence length="333" mass="36041">MGLTYEEIKETNERPLPQLEDQDIAGRTVVVTGANTGIGYEVTKYMAKYNASKIILACRNKSKGQDAIARIANDTGRDVGAFECWPLDLASMASVRCFAKRYNDSGLFLHIFIHNAAMVVMGQGKLISEDGFDLTLQANYIAPTLLSVLLYPVLERTGALDKADPARFIWVISGVPSLPFNESADAHPIEAMNKQAFDLSGTKPHWPYLAAKLTCLLACHEYARRIPSSANIAVAAATPGVVASELGQKDVNGNNFQAMDIEKFTHVRPRTCEEGASAEDDRPAGDIPRRGGVEGGAAQCSPFHEHAGDGLAVFLRDGRGRDAGRFGQTPLVF</sequence>
<protein>
    <recommendedName>
        <fullName evidence="5">Ketoreductase (KR) domain-containing protein</fullName>
    </recommendedName>
</protein>
<name>A0A4Z0A2B9_9AGAM</name>
<dbReference type="GO" id="GO:0016491">
    <property type="term" value="F:oxidoreductase activity"/>
    <property type="evidence" value="ECO:0007669"/>
    <property type="project" value="UniProtKB-KW"/>
</dbReference>
<dbReference type="PANTHER" id="PTHR43157">
    <property type="entry name" value="PHOSPHATIDYLINOSITOL-GLYCAN BIOSYNTHESIS CLASS F PROTEIN-RELATED"/>
    <property type="match status" value="1"/>
</dbReference>
<dbReference type="AlphaFoldDB" id="A0A4Z0A2B9"/>
<dbReference type="EMBL" id="SFCI01000405">
    <property type="protein sequence ID" value="TFY80009.1"/>
    <property type="molecule type" value="Genomic_DNA"/>
</dbReference>
<keyword evidence="1" id="KW-0560">Oxidoreductase</keyword>
<dbReference type="STRING" id="135208.A0A4Z0A2B9"/>
<dbReference type="Proteomes" id="UP000298061">
    <property type="component" value="Unassembled WGS sequence"/>
</dbReference>
<keyword evidence="4" id="KW-1185">Reference proteome</keyword>
<proteinExistence type="predicted"/>
<feature type="region of interest" description="Disordered" evidence="2">
    <location>
        <begin position="272"/>
        <end position="299"/>
    </location>
</feature>
<evidence type="ECO:0000256" key="2">
    <source>
        <dbReference type="SAM" id="MobiDB-lite"/>
    </source>
</evidence>
<reference evidence="3 4" key="1">
    <citation type="submission" date="2019-02" db="EMBL/GenBank/DDBJ databases">
        <title>Genome sequencing of the rare red list fungi Hericium alpestre (H. flagellum).</title>
        <authorList>
            <person name="Buettner E."/>
            <person name="Kellner H."/>
        </authorList>
    </citation>
    <scope>NUCLEOTIDE SEQUENCE [LARGE SCALE GENOMIC DNA]</scope>
    <source>
        <strain evidence="3 4">DSM 108284</strain>
    </source>
</reference>
<dbReference type="Pfam" id="PF00106">
    <property type="entry name" value="adh_short"/>
    <property type="match status" value="1"/>
</dbReference>
<organism evidence="3 4">
    <name type="scientific">Hericium alpestre</name>
    <dbReference type="NCBI Taxonomy" id="135208"/>
    <lineage>
        <taxon>Eukaryota</taxon>
        <taxon>Fungi</taxon>
        <taxon>Dikarya</taxon>
        <taxon>Basidiomycota</taxon>
        <taxon>Agaricomycotina</taxon>
        <taxon>Agaricomycetes</taxon>
        <taxon>Russulales</taxon>
        <taxon>Hericiaceae</taxon>
        <taxon>Hericium</taxon>
    </lineage>
</organism>
<dbReference type="SUPFAM" id="SSF51735">
    <property type="entry name" value="NAD(P)-binding Rossmann-fold domains"/>
    <property type="match status" value="1"/>
</dbReference>
<feature type="compositionally biased region" description="Basic and acidic residues" evidence="2">
    <location>
        <begin position="272"/>
        <end position="292"/>
    </location>
</feature>
<dbReference type="Gene3D" id="3.40.50.720">
    <property type="entry name" value="NAD(P)-binding Rossmann-like Domain"/>
    <property type="match status" value="1"/>
</dbReference>
<comment type="caution">
    <text evidence="3">The sequence shown here is derived from an EMBL/GenBank/DDBJ whole genome shotgun (WGS) entry which is preliminary data.</text>
</comment>
<evidence type="ECO:0008006" key="5">
    <source>
        <dbReference type="Google" id="ProtNLM"/>
    </source>
</evidence>
<evidence type="ECO:0000313" key="4">
    <source>
        <dbReference type="Proteomes" id="UP000298061"/>
    </source>
</evidence>